<organism evidence="1 2">
    <name type="scientific">Pistacia atlantica</name>
    <dbReference type="NCBI Taxonomy" id="434234"/>
    <lineage>
        <taxon>Eukaryota</taxon>
        <taxon>Viridiplantae</taxon>
        <taxon>Streptophyta</taxon>
        <taxon>Embryophyta</taxon>
        <taxon>Tracheophyta</taxon>
        <taxon>Spermatophyta</taxon>
        <taxon>Magnoliopsida</taxon>
        <taxon>eudicotyledons</taxon>
        <taxon>Gunneridae</taxon>
        <taxon>Pentapetalae</taxon>
        <taxon>rosids</taxon>
        <taxon>malvids</taxon>
        <taxon>Sapindales</taxon>
        <taxon>Anacardiaceae</taxon>
        <taxon>Pistacia</taxon>
    </lineage>
</organism>
<evidence type="ECO:0000313" key="1">
    <source>
        <dbReference type="EMBL" id="KAJ0084186.1"/>
    </source>
</evidence>
<reference evidence="2" key="1">
    <citation type="journal article" date="2023" name="G3 (Bethesda)">
        <title>Genome assembly and association tests identify interacting loci associated with vigor, precocity, and sex in interspecific pistachio rootstocks.</title>
        <authorList>
            <person name="Palmer W."/>
            <person name="Jacygrad E."/>
            <person name="Sagayaradj S."/>
            <person name="Cavanaugh K."/>
            <person name="Han R."/>
            <person name="Bertier L."/>
            <person name="Beede B."/>
            <person name="Kafkas S."/>
            <person name="Golino D."/>
            <person name="Preece J."/>
            <person name="Michelmore R."/>
        </authorList>
    </citation>
    <scope>NUCLEOTIDE SEQUENCE [LARGE SCALE GENOMIC DNA]</scope>
</reference>
<dbReference type="EMBL" id="CM047907">
    <property type="protein sequence ID" value="KAJ0084186.1"/>
    <property type="molecule type" value="Genomic_DNA"/>
</dbReference>
<protein>
    <submittedName>
        <fullName evidence="1">Uncharacterized protein</fullName>
    </submittedName>
</protein>
<sequence length="884" mass="97397">MLRTAWDNTSFLESRTKLKEYVDVLEIFKVNKEEFLKLLKEPNIGVSENFPGRQISNKNVKLTKSGSFPVADSSRIRYLRPSTLEHKQNETWAFPKGEMPVCSTEVTNPDSASSSREAKLPHSNSLKLRNEDKTSSREHTPKFFKRISSLSDLESFSSLLNELANELEMPVNTEVDYNTNTESDNRDETKSSSLPVATDKLEPLDAIVETQFQKSEFGENTINALKVGSIPPQGQEIGSTKNPSVCLDQPSPDPVTETCFPDNIIDPAEVPISEGPMQIHLLGLCDKVNTDEDNHFLHFELGNNDASFNYVREVLHLSGFIGNECLGTWYSLDQPLNPSVFKELEEYLHHELQYSPEEIGGNCEHQLLFDLINENVQSLRYGIAIQRQMLWLQRGKSLWNLEPIRRSSKPPWLSVMFLPYSDAPYKKAKAAPLQETRMRDKFTLYCKGGDGGSGCSSFRRSRHDRRGTPDGGNGGRGGDVILECSPSVWDFSGLQNHVKADRGGHGTAKNMIGSRGKDKVVLVPVGSVIHLIEGEIPTVIENCSETNLDPWDLPGTLDSNNLSESDQHSAAKNTTMPEEVKSVCSTGDSSPHKEIKLEALASLQHTTQVEREDEEQIQYNVAELTKQGQQIIIACGGEGGLGNVCCPSVSKKPKVTNSGVLGDGVLAHEVSDDDKSSLSAGLPGSEAVVVLELKSIADVGFVGMPNAGKSTLLGAISRARPTVGHYAFTTLRPNLGNLNFDDLSITVADIPGIISGAHQNRGLGHAFLRHIERTKVLAYVVDLASGLDGRKGIPPWEQLRDLILELEYHQEGLSDRPSLVVANKIDEAGTEKVYEELKRRVQGVPIYPVCAVLEEGVSELKDGLRMLVNGEKLEGLSLEKILLQ</sequence>
<evidence type="ECO:0000313" key="2">
    <source>
        <dbReference type="Proteomes" id="UP001164250"/>
    </source>
</evidence>
<gene>
    <name evidence="1" type="ORF">Patl1_30911</name>
</gene>
<accession>A0ACC1ACN7</accession>
<dbReference type="Proteomes" id="UP001164250">
    <property type="component" value="Chromosome 11"/>
</dbReference>
<comment type="caution">
    <text evidence="1">The sequence shown here is derived from an EMBL/GenBank/DDBJ whole genome shotgun (WGS) entry which is preliminary data.</text>
</comment>
<keyword evidence="2" id="KW-1185">Reference proteome</keyword>
<proteinExistence type="predicted"/>
<name>A0ACC1ACN7_9ROSI</name>